<feature type="compositionally biased region" description="Basic and acidic residues" evidence="1">
    <location>
        <begin position="74"/>
        <end position="93"/>
    </location>
</feature>
<organism evidence="2 3">
    <name type="scientific">Sordaria macrospora</name>
    <dbReference type="NCBI Taxonomy" id="5147"/>
    <lineage>
        <taxon>Eukaryota</taxon>
        <taxon>Fungi</taxon>
        <taxon>Dikarya</taxon>
        <taxon>Ascomycota</taxon>
        <taxon>Pezizomycotina</taxon>
        <taxon>Sordariomycetes</taxon>
        <taxon>Sordariomycetidae</taxon>
        <taxon>Sordariales</taxon>
        <taxon>Sordariaceae</taxon>
        <taxon>Sordaria</taxon>
    </lineage>
</organism>
<evidence type="ECO:0000313" key="2">
    <source>
        <dbReference type="EMBL" id="KAA8633648.1"/>
    </source>
</evidence>
<evidence type="ECO:0000256" key="1">
    <source>
        <dbReference type="SAM" id="MobiDB-lite"/>
    </source>
</evidence>
<feature type="region of interest" description="Disordered" evidence="1">
    <location>
        <begin position="1"/>
        <end position="98"/>
    </location>
</feature>
<dbReference type="EMBL" id="NMPR01000034">
    <property type="protein sequence ID" value="KAA8633648.1"/>
    <property type="molecule type" value="Genomic_DNA"/>
</dbReference>
<accession>A0A8S8ZVY8</accession>
<dbReference type="Proteomes" id="UP000433876">
    <property type="component" value="Unassembled WGS sequence"/>
</dbReference>
<proteinExistence type="predicted"/>
<reference evidence="2 3" key="1">
    <citation type="submission" date="2017-07" db="EMBL/GenBank/DDBJ databases">
        <title>Genome sequence of the Sordaria macrospora wild type strain R19027.</title>
        <authorList>
            <person name="Nowrousian M."/>
            <person name="Teichert I."/>
            <person name="Kueck U."/>
        </authorList>
    </citation>
    <scope>NUCLEOTIDE SEQUENCE [LARGE SCALE GENOMIC DNA]</scope>
    <source>
        <strain evidence="2 3">R19027</strain>
        <tissue evidence="2">Mycelium</tissue>
    </source>
</reference>
<evidence type="ECO:0000313" key="3">
    <source>
        <dbReference type="Proteomes" id="UP000433876"/>
    </source>
</evidence>
<comment type="caution">
    <text evidence="2">The sequence shown here is derived from an EMBL/GenBank/DDBJ whole genome shotgun (WGS) entry which is preliminary data.</text>
</comment>
<dbReference type="AlphaFoldDB" id="A0A8S8ZVY8"/>
<feature type="compositionally biased region" description="Polar residues" evidence="1">
    <location>
        <begin position="64"/>
        <end position="73"/>
    </location>
</feature>
<name>A0A8S8ZVY8_SORMA</name>
<protein>
    <submittedName>
        <fullName evidence="2">Uncharacterized protein</fullName>
    </submittedName>
</protein>
<dbReference type="VEuPathDB" id="FungiDB:SMAC_06885"/>
<sequence>MGFPSSSSLRRPCDERMEQAPSGSDTPLVPKEAPCLGSFPASNLQRSGGTIKLKKRNKKAKENACSTRSSNQAQERRQKSGKAEADDSGHLRQSDQPALHHSLLGYRINYSADSVSPKASISCLPIAFPSTAGHAYRKERAKLNASWPSPRKSLPTGDILIAEVSSSTLATVRDKMGPGAGGAVSAAAAAAAVVVKTDDSDDRWTDERGLLSRGTWKRREGTSGE</sequence>
<gene>
    <name evidence="2" type="ORF">SMACR_06885</name>
</gene>